<dbReference type="InterPro" id="IPR013087">
    <property type="entry name" value="Znf_C2H2_type"/>
</dbReference>
<feature type="domain" description="C2H2-type" evidence="12">
    <location>
        <begin position="376"/>
        <end position="403"/>
    </location>
</feature>
<dbReference type="AlphaFoldDB" id="A0A7R9QX37"/>
<feature type="domain" description="C2H2-type" evidence="12">
    <location>
        <begin position="318"/>
        <end position="347"/>
    </location>
</feature>
<feature type="region of interest" description="Disordered" evidence="11">
    <location>
        <begin position="488"/>
        <end position="517"/>
    </location>
</feature>
<keyword evidence="9" id="KW-0539">Nucleus</keyword>
<evidence type="ECO:0000256" key="2">
    <source>
        <dbReference type="ARBA" id="ARBA00022723"/>
    </source>
</evidence>
<dbReference type="GO" id="GO:0008270">
    <property type="term" value="F:zinc ion binding"/>
    <property type="evidence" value="ECO:0007669"/>
    <property type="project" value="UniProtKB-KW"/>
</dbReference>
<evidence type="ECO:0000256" key="3">
    <source>
        <dbReference type="ARBA" id="ARBA00022737"/>
    </source>
</evidence>
<dbReference type="FunFam" id="3.30.160.60:FF:000255">
    <property type="entry name" value="Zinc finger and AT-hook domain containing"/>
    <property type="match status" value="1"/>
</dbReference>
<dbReference type="SMART" id="SM00355">
    <property type="entry name" value="ZnF_C2H2"/>
    <property type="match status" value="11"/>
</dbReference>
<keyword evidence="2" id="KW-0479">Metal-binding</keyword>
<feature type="domain" description="C2H2-type" evidence="12">
    <location>
        <begin position="257"/>
        <end position="284"/>
    </location>
</feature>
<feature type="domain" description="C2H2-type" evidence="12">
    <location>
        <begin position="227"/>
        <end position="254"/>
    </location>
</feature>
<dbReference type="OrthoDB" id="6484548at2759"/>
<evidence type="ECO:0000256" key="8">
    <source>
        <dbReference type="ARBA" id="ARBA00023163"/>
    </source>
</evidence>
<evidence type="ECO:0000256" key="11">
    <source>
        <dbReference type="SAM" id="MobiDB-lite"/>
    </source>
</evidence>
<keyword evidence="5" id="KW-0862">Zinc</keyword>
<evidence type="ECO:0000256" key="9">
    <source>
        <dbReference type="ARBA" id="ARBA00023242"/>
    </source>
</evidence>
<accession>A0A7R9QX37</accession>
<evidence type="ECO:0000256" key="6">
    <source>
        <dbReference type="ARBA" id="ARBA00023015"/>
    </source>
</evidence>
<evidence type="ECO:0000256" key="5">
    <source>
        <dbReference type="ARBA" id="ARBA00022833"/>
    </source>
</evidence>
<keyword evidence="6" id="KW-0805">Transcription regulation</keyword>
<feature type="domain" description="C2H2-type" evidence="12">
    <location>
        <begin position="200"/>
        <end position="226"/>
    </location>
</feature>
<keyword evidence="3" id="KW-0677">Repeat</keyword>
<feature type="domain" description="C2H2-type" evidence="12">
    <location>
        <begin position="287"/>
        <end position="315"/>
    </location>
</feature>
<dbReference type="Pfam" id="PF00096">
    <property type="entry name" value="zf-C2H2"/>
    <property type="match status" value="3"/>
</dbReference>
<keyword evidence="4 10" id="KW-0863">Zinc-finger</keyword>
<dbReference type="PANTHER" id="PTHR24379:SF121">
    <property type="entry name" value="C2H2-TYPE DOMAIN-CONTAINING PROTEIN"/>
    <property type="match status" value="1"/>
</dbReference>
<dbReference type="FunFam" id="3.30.160.60:FF:000176">
    <property type="entry name" value="zinc finger protein 70"/>
    <property type="match status" value="1"/>
</dbReference>
<dbReference type="EMBL" id="OC933969">
    <property type="protein sequence ID" value="CAD7660071.1"/>
    <property type="molecule type" value="Genomic_DNA"/>
</dbReference>
<feature type="domain" description="C2H2-type" evidence="12">
    <location>
        <begin position="348"/>
        <end position="375"/>
    </location>
</feature>
<evidence type="ECO:0000259" key="12">
    <source>
        <dbReference type="PROSITE" id="PS50157"/>
    </source>
</evidence>
<evidence type="ECO:0000313" key="14">
    <source>
        <dbReference type="Proteomes" id="UP000728032"/>
    </source>
</evidence>
<keyword evidence="8" id="KW-0804">Transcription</keyword>
<comment type="subcellular location">
    <subcellularLocation>
        <location evidence="1">Nucleus</location>
    </subcellularLocation>
</comment>
<dbReference type="Proteomes" id="UP000728032">
    <property type="component" value="Unassembled WGS sequence"/>
</dbReference>
<dbReference type="SUPFAM" id="SSF57667">
    <property type="entry name" value="beta-beta-alpha zinc fingers"/>
    <property type="match status" value="4"/>
</dbReference>
<dbReference type="EMBL" id="CAJPVJ010019144">
    <property type="protein sequence ID" value="CAG2177209.1"/>
    <property type="molecule type" value="Genomic_DNA"/>
</dbReference>
<dbReference type="InterPro" id="IPR036236">
    <property type="entry name" value="Znf_C2H2_sf"/>
</dbReference>
<dbReference type="PANTHER" id="PTHR24379">
    <property type="entry name" value="KRAB AND ZINC FINGER DOMAIN-CONTAINING"/>
    <property type="match status" value="1"/>
</dbReference>
<evidence type="ECO:0000256" key="4">
    <source>
        <dbReference type="ARBA" id="ARBA00022771"/>
    </source>
</evidence>
<evidence type="ECO:0000256" key="7">
    <source>
        <dbReference type="ARBA" id="ARBA00023125"/>
    </source>
</evidence>
<gene>
    <name evidence="13" type="ORF">ONB1V03_LOCUS16642</name>
</gene>
<sequence length="602" mass="69808">MPRVLTRKRSANARKRNVGNRSSNKRVEVKNERQVSIETSVDHKSNVKTRRKCVEVDNGLSPKRLRKQRFGHEMYGKDCSESSDKNENIENDLDAHESLHSAKSLLAIGSIGCDLCDKKFDNKQKLCRHLKSVHKMDKLIASRLPFPELVESDSGADSEGRIQCGKCCFRTDSEALMILHSINHNVLIIDHINGAIKSRLKCPTCDQWFTKSLLQKHVYIHTSEKPYKCDECLEEFTTSSHLTNHQMKHNPTMDSLITCSICGTAFKTKKSFQKHQMIHKTDRKRSHLCDVCGIGFYDKESLKSHTFRIHLPKNVRKFKCDFSGCRYSCLYQHQMVEHQKVHSDDKPWVCDQCDYTAKSKWTFKKHYRKHTKEKPFQCPHCEYASSLSSNLRRHVRIHTGSKPFKCPYCNYRCNNHENLRKHVLNTRKHKGLYLYNCMHCVFATNVFSDLRQHMEQIHKDIYTIEQIDRMISSIYHKQEDNTTVVPITHSTEPQTDASSEKTTNRKSKKMKTESKDTMDAIERHTNCSSEVIIANDFDELKFETQNDDSDVNKSIVIGKSMAQNNSEMIIIDSNVLEAQEVCVTDRLVPQNNTHFLITVCKK</sequence>
<dbReference type="GO" id="GO:0003677">
    <property type="term" value="F:DNA binding"/>
    <property type="evidence" value="ECO:0007669"/>
    <property type="project" value="UniProtKB-KW"/>
</dbReference>
<evidence type="ECO:0000256" key="10">
    <source>
        <dbReference type="PROSITE-ProRule" id="PRU00042"/>
    </source>
</evidence>
<feature type="compositionally biased region" description="Basic residues" evidence="11">
    <location>
        <begin position="1"/>
        <end position="18"/>
    </location>
</feature>
<dbReference type="Pfam" id="PF13894">
    <property type="entry name" value="zf-C2H2_4"/>
    <property type="match status" value="1"/>
</dbReference>
<evidence type="ECO:0000313" key="13">
    <source>
        <dbReference type="EMBL" id="CAD7660071.1"/>
    </source>
</evidence>
<keyword evidence="7" id="KW-0238">DNA-binding</keyword>
<dbReference type="PROSITE" id="PS50157">
    <property type="entry name" value="ZINC_FINGER_C2H2_2"/>
    <property type="match status" value="8"/>
</dbReference>
<reference evidence="13" key="1">
    <citation type="submission" date="2020-11" db="EMBL/GenBank/DDBJ databases">
        <authorList>
            <person name="Tran Van P."/>
        </authorList>
    </citation>
    <scope>NUCLEOTIDE SEQUENCE</scope>
</reference>
<feature type="compositionally biased region" description="Polar residues" evidence="11">
    <location>
        <begin position="488"/>
        <end position="497"/>
    </location>
</feature>
<proteinExistence type="predicted"/>
<feature type="domain" description="C2H2-type" evidence="12">
    <location>
        <begin position="111"/>
        <end position="139"/>
    </location>
</feature>
<evidence type="ECO:0000256" key="1">
    <source>
        <dbReference type="ARBA" id="ARBA00004123"/>
    </source>
</evidence>
<dbReference type="GO" id="GO:0005634">
    <property type="term" value="C:nucleus"/>
    <property type="evidence" value="ECO:0007669"/>
    <property type="project" value="UniProtKB-SubCell"/>
</dbReference>
<dbReference type="PROSITE" id="PS00028">
    <property type="entry name" value="ZINC_FINGER_C2H2_1"/>
    <property type="match status" value="5"/>
</dbReference>
<feature type="region of interest" description="Disordered" evidence="11">
    <location>
        <begin position="1"/>
        <end position="33"/>
    </location>
</feature>
<name>A0A7R9QX37_9ACAR</name>
<organism evidence="13">
    <name type="scientific">Oppiella nova</name>
    <dbReference type="NCBI Taxonomy" id="334625"/>
    <lineage>
        <taxon>Eukaryota</taxon>
        <taxon>Metazoa</taxon>
        <taxon>Ecdysozoa</taxon>
        <taxon>Arthropoda</taxon>
        <taxon>Chelicerata</taxon>
        <taxon>Arachnida</taxon>
        <taxon>Acari</taxon>
        <taxon>Acariformes</taxon>
        <taxon>Sarcoptiformes</taxon>
        <taxon>Oribatida</taxon>
        <taxon>Brachypylina</taxon>
        <taxon>Oppioidea</taxon>
        <taxon>Oppiidae</taxon>
        <taxon>Oppiella</taxon>
    </lineage>
</organism>
<keyword evidence="14" id="KW-1185">Reference proteome</keyword>
<dbReference type="Gene3D" id="3.30.160.60">
    <property type="entry name" value="Classic Zinc Finger"/>
    <property type="match status" value="7"/>
</dbReference>
<protein>
    <recommendedName>
        <fullName evidence="12">C2H2-type domain-containing protein</fullName>
    </recommendedName>
</protein>